<dbReference type="RefSeq" id="WP_207444736.1">
    <property type="nucleotide sequence ID" value="NZ_CP061091.1"/>
</dbReference>
<reference evidence="3 4" key="1">
    <citation type="submission" date="2020-09" db="EMBL/GenBank/DDBJ databases">
        <title>Roseomonas.</title>
        <authorList>
            <person name="Zhu W."/>
        </authorList>
    </citation>
    <scope>NUCLEOTIDE SEQUENCE [LARGE SCALE GENOMIC DNA]</scope>
    <source>
        <strain evidence="3 4">1311</strain>
    </source>
</reference>
<feature type="chain" id="PRO_5045795278" description="Alpha/beta hydrolase domain-containing protein" evidence="1">
    <location>
        <begin position="28"/>
        <end position="658"/>
    </location>
</feature>
<dbReference type="EMBL" id="JACTNF010000001">
    <property type="protein sequence ID" value="MBO1073112.1"/>
    <property type="molecule type" value="Genomic_DNA"/>
</dbReference>
<protein>
    <recommendedName>
        <fullName evidence="2">Alpha/beta hydrolase domain-containing protein</fullName>
    </recommendedName>
</protein>
<accession>A0ABS3K7Y4</accession>
<evidence type="ECO:0000259" key="2">
    <source>
        <dbReference type="Pfam" id="PF20091"/>
    </source>
</evidence>
<evidence type="ECO:0000313" key="3">
    <source>
        <dbReference type="EMBL" id="MBO1073112.1"/>
    </source>
</evidence>
<organism evidence="3 4">
    <name type="scientific">Roseomonas marmotae</name>
    <dbReference type="NCBI Taxonomy" id="2768161"/>
    <lineage>
        <taxon>Bacteria</taxon>
        <taxon>Pseudomonadati</taxon>
        <taxon>Pseudomonadota</taxon>
        <taxon>Alphaproteobacteria</taxon>
        <taxon>Acetobacterales</taxon>
        <taxon>Roseomonadaceae</taxon>
        <taxon>Roseomonas</taxon>
    </lineage>
</organism>
<gene>
    <name evidence="3" type="ORF">IAI60_00655</name>
</gene>
<proteinExistence type="predicted"/>
<sequence>MPKLSRRAGACLLPTLLLYSLAQPARAEVSRFEITARQEAALEGRSFGARGTAEKITARATIALDPADPANAVIVDLDRAPRNAEGKVEATTDVVILRPQRPNGTMIFEVVNRGRKLLNSWAQDGETAAGSRLEQAGDMGNGFLLEQGYTLVWTGWQADTLEGANLLRIAVPTVPGITGPSREEWSFGDKPGPHRATLSYPVADRNSARLTMRARTDDPRRTGDGLTLRFIDDSTVEITPPADARPDTIFELTYTARDPRVMGMGLAAIRDVSSFLRRDTSAQNPLAAEGRSTVDRAIGLGISQSGRALRDFLYFGLNRDEAGRLVFEGMMPIIPGARGSFTNARFAQPGRNPGPEFDRLYPVGQFPFAYDVTEDALSGRRDGLLLRCRTTNSCPRIMQMDSEFEFWGSLGSLNVTDTRGQHIDLPPEVRLYLLSGAPHGNPANAVARQSPACVMPLNPISGGPALRSLLVAMGGWVREGTEPPASRYPSLAQGTLVPARMVYPSIPGLPYGQQYVRAFWVQQPVVDSDPLPQIRGEYPLLLPRAGLDGNAIAGIRLPLVDAPRASYVGWNAQKNASGPQEICTQSGGVVPFAATKAERQAKGDPRPSLEELYPAPADYEAAVRASAQRLVAERLLLPADAEAAVQAARAGTLARLGQ</sequence>
<comment type="caution">
    <text evidence="3">The sequence shown here is derived from an EMBL/GenBank/DDBJ whole genome shotgun (WGS) entry which is preliminary data.</text>
</comment>
<keyword evidence="1" id="KW-0732">Signal</keyword>
<name>A0ABS3K7Y4_9PROT</name>
<dbReference type="Proteomes" id="UP001518990">
    <property type="component" value="Unassembled WGS sequence"/>
</dbReference>
<feature type="domain" description="Alpha/beta hydrolase" evidence="2">
    <location>
        <begin position="218"/>
        <end position="645"/>
    </location>
</feature>
<evidence type="ECO:0000256" key="1">
    <source>
        <dbReference type="SAM" id="SignalP"/>
    </source>
</evidence>
<evidence type="ECO:0000313" key="4">
    <source>
        <dbReference type="Proteomes" id="UP001518990"/>
    </source>
</evidence>
<dbReference type="Pfam" id="PF20091">
    <property type="entry name" value="Abhydrolase_10"/>
    <property type="match status" value="1"/>
</dbReference>
<keyword evidence="4" id="KW-1185">Reference proteome</keyword>
<feature type="signal peptide" evidence="1">
    <location>
        <begin position="1"/>
        <end position="27"/>
    </location>
</feature>
<dbReference type="InterPro" id="IPR045394">
    <property type="entry name" value="Abhydrolase_dom"/>
</dbReference>